<feature type="region of interest" description="Disordered" evidence="6">
    <location>
        <begin position="422"/>
        <end position="470"/>
    </location>
</feature>
<dbReference type="FunFam" id="3.10.180.10:FF:000039">
    <property type="entry name" value="Trihydroxytoluene oxygenase (AFU_orthologue AFUA_8G02470)"/>
    <property type="match status" value="1"/>
</dbReference>
<feature type="compositionally biased region" description="Basic and acidic residues" evidence="6">
    <location>
        <begin position="1033"/>
        <end position="1046"/>
    </location>
</feature>
<organism evidence="9 10">
    <name type="scientific">Bionectria ochroleuca</name>
    <name type="common">Gliocladium roseum</name>
    <dbReference type="NCBI Taxonomy" id="29856"/>
    <lineage>
        <taxon>Eukaryota</taxon>
        <taxon>Fungi</taxon>
        <taxon>Dikarya</taxon>
        <taxon>Ascomycota</taxon>
        <taxon>Pezizomycotina</taxon>
        <taxon>Sordariomycetes</taxon>
        <taxon>Hypocreomycetidae</taxon>
        <taxon>Hypocreales</taxon>
        <taxon>Bionectriaceae</taxon>
        <taxon>Clonostachys</taxon>
    </lineage>
</organism>
<dbReference type="InterPro" id="IPR050815">
    <property type="entry name" value="TF_fung"/>
</dbReference>
<evidence type="ECO:0000259" key="8">
    <source>
        <dbReference type="PROSITE" id="PS51819"/>
    </source>
</evidence>
<feature type="region of interest" description="Disordered" evidence="6">
    <location>
        <begin position="984"/>
        <end position="1074"/>
    </location>
</feature>
<feature type="region of interest" description="Disordered" evidence="6">
    <location>
        <begin position="760"/>
        <end position="786"/>
    </location>
</feature>
<dbReference type="AlphaFoldDB" id="A0A8H7TK87"/>
<keyword evidence="3" id="KW-0805">Transcription regulation</keyword>
<feature type="compositionally biased region" description="Polar residues" evidence="6">
    <location>
        <begin position="999"/>
        <end position="1018"/>
    </location>
</feature>
<dbReference type="SUPFAM" id="SSF57701">
    <property type="entry name" value="Zn2/Cys6 DNA-binding domain"/>
    <property type="match status" value="1"/>
</dbReference>
<feature type="domain" description="VOC" evidence="8">
    <location>
        <begin position="167"/>
        <end position="290"/>
    </location>
</feature>
<keyword evidence="5" id="KW-0539">Nucleus</keyword>
<comment type="caution">
    <text evidence="9">The sequence shown here is derived from an EMBL/GenBank/DDBJ whole genome shotgun (WGS) entry which is preliminary data.</text>
</comment>
<dbReference type="CDD" id="cd07267">
    <property type="entry name" value="THT_Oxygenase_N"/>
    <property type="match status" value="1"/>
</dbReference>
<evidence type="ECO:0000256" key="6">
    <source>
        <dbReference type="SAM" id="MobiDB-lite"/>
    </source>
</evidence>
<gene>
    <name evidence="9" type="ORF">IM811_015368</name>
</gene>
<dbReference type="CDD" id="cd00067">
    <property type="entry name" value="GAL4"/>
    <property type="match status" value="1"/>
</dbReference>
<dbReference type="PROSITE" id="PS00463">
    <property type="entry name" value="ZN2_CY6_FUNGAL_1"/>
    <property type="match status" value="1"/>
</dbReference>
<evidence type="ECO:0000313" key="10">
    <source>
        <dbReference type="Proteomes" id="UP000616885"/>
    </source>
</evidence>
<evidence type="ECO:0000313" key="9">
    <source>
        <dbReference type="EMBL" id="KAF9751148.1"/>
    </source>
</evidence>
<dbReference type="Pfam" id="PF00172">
    <property type="entry name" value="Zn_clus"/>
    <property type="match status" value="1"/>
</dbReference>
<dbReference type="SMART" id="SM00066">
    <property type="entry name" value="GAL4"/>
    <property type="match status" value="1"/>
</dbReference>
<dbReference type="InterPro" id="IPR036864">
    <property type="entry name" value="Zn2-C6_fun-type_DNA-bd_sf"/>
</dbReference>
<dbReference type="GO" id="GO:0008270">
    <property type="term" value="F:zinc ion binding"/>
    <property type="evidence" value="ECO:0007669"/>
    <property type="project" value="InterPro"/>
</dbReference>
<evidence type="ECO:0000256" key="2">
    <source>
        <dbReference type="ARBA" id="ARBA00022723"/>
    </source>
</evidence>
<keyword evidence="4" id="KW-0804">Transcription</keyword>
<feature type="region of interest" description="Disordered" evidence="6">
    <location>
        <begin position="490"/>
        <end position="510"/>
    </location>
</feature>
<dbReference type="Gene3D" id="3.10.180.10">
    <property type="entry name" value="2,3-Dihydroxybiphenyl 1,2-Dioxygenase, domain 1"/>
    <property type="match status" value="2"/>
</dbReference>
<dbReference type="PANTHER" id="PTHR47338">
    <property type="entry name" value="ZN(II)2CYS6 TRANSCRIPTION FACTOR (EUROFUNG)-RELATED"/>
    <property type="match status" value="1"/>
</dbReference>
<dbReference type="EMBL" id="JADCTT010000006">
    <property type="protein sequence ID" value="KAF9751148.1"/>
    <property type="molecule type" value="Genomic_DNA"/>
</dbReference>
<name>A0A8H7TK87_BIOOC</name>
<protein>
    <recommendedName>
        <fullName evidence="11">Zn(2)-C6 fungal-type domain-containing protein</fullName>
    </recommendedName>
</protein>
<dbReference type="GO" id="GO:0005634">
    <property type="term" value="C:nucleus"/>
    <property type="evidence" value="ECO:0007669"/>
    <property type="project" value="UniProtKB-SubCell"/>
</dbReference>
<dbReference type="InterPro" id="IPR001138">
    <property type="entry name" value="Zn2Cys6_DnaBD"/>
</dbReference>
<dbReference type="PANTHER" id="PTHR47338:SF10">
    <property type="entry name" value="TRANSCRIPTION FACTOR DOMAIN-CONTAINING PROTEIN-RELATED"/>
    <property type="match status" value="1"/>
</dbReference>
<feature type="compositionally biased region" description="Polar residues" evidence="6">
    <location>
        <begin position="422"/>
        <end position="434"/>
    </location>
</feature>
<evidence type="ECO:0000256" key="4">
    <source>
        <dbReference type="ARBA" id="ARBA00023163"/>
    </source>
</evidence>
<reference evidence="9" key="1">
    <citation type="submission" date="2020-10" db="EMBL/GenBank/DDBJ databases">
        <title>High-Quality Genome Resource of Clonostachys rosea strain S41 by Oxford Nanopore Long-Read Sequencing.</title>
        <authorList>
            <person name="Wang H."/>
        </authorList>
    </citation>
    <scope>NUCLEOTIDE SEQUENCE</scope>
    <source>
        <strain evidence="9">S41</strain>
    </source>
</reference>
<evidence type="ECO:0008006" key="11">
    <source>
        <dbReference type="Google" id="ProtNLM"/>
    </source>
</evidence>
<feature type="domain" description="Zn(2)-C6 fungal-type" evidence="7">
    <location>
        <begin position="348"/>
        <end position="378"/>
    </location>
</feature>
<dbReference type="CDD" id="cd12148">
    <property type="entry name" value="fungal_TF_MHR"/>
    <property type="match status" value="1"/>
</dbReference>
<evidence type="ECO:0000259" key="7">
    <source>
        <dbReference type="PROSITE" id="PS50048"/>
    </source>
</evidence>
<dbReference type="FunFam" id="3.10.180.10:FF:000034">
    <property type="entry name" value="Glyoxalase/Bleomycin resistance protein/Dihydroxybiphenyl dioxygenase"/>
    <property type="match status" value="1"/>
</dbReference>
<keyword evidence="2" id="KW-0479">Metal-binding</keyword>
<dbReference type="PROSITE" id="PS51819">
    <property type="entry name" value="VOC"/>
    <property type="match status" value="2"/>
</dbReference>
<accession>A0A8H7TK87</accession>
<proteinExistence type="predicted"/>
<dbReference type="Proteomes" id="UP000616885">
    <property type="component" value="Unassembled WGS sequence"/>
</dbReference>
<dbReference type="InterPro" id="IPR029068">
    <property type="entry name" value="Glyas_Bleomycin-R_OHBP_Dase"/>
</dbReference>
<dbReference type="PROSITE" id="PS50048">
    <property type="entry name" value="ZN2_CY6_FUNGAL_2"/>
    <property type="match status" value="1"/>
</dbReference>
<comment type="subcellular location">
    <subcellularLocation>
        <location evidence="1">Nucleus</location>
    </subcellularLocation>
</comment>
<sequence>MAVETADSPRKINLLRIAHVYYTHKNIEKARQFLEAFGFQETLRIDDKTYYRGTGREPFVYCAIEGSEDKFGGAAFVVENAEDLDFASKTLPNATPVHELREEPGGGYRVTFQDPIDGFAFHLVHAQAPAAAQSSAHEKIKFNFPNEKTRPGNEFQRFEKGPALIHKLGHFGMCVTSFADTYDFYTTRFNFTPSDLVSDESGNDVTTFLHLDRGLELVDHHCFFFFEGPVAHVHHSSYETYDFDTQLLGHDYLREKGYESCWGVGRHVMGSQIFDYWFDPSQFILEHYVDGDLVNSNNKLIRSKASPNNLHVWAQSQGYNERVFRIMTEVPRGRQGHWPASSTHASISCRDCRKRKIKCDRSLPTCFVCLKNGQECSYPVGPLKPGPKIGSSRRRMARRKVDTSCHCKQGVCGSLDAQSQPDLCHQSSQSSEPQQGFDYIGLPSPGSEDPPPTGLDSDERTSVPSTTTNGSSVRVSSLFWILHPSHDVKLDPNSSTRPPMTSGRMSDEELSSVQDDVCQALGTTLEDIRSLIDLYFSNMTAFSLFHQPTFTEKLLQIDSKHDLYALLAAMFSFSSRYRSQPVQATESRQVDKDKNLPTSGEFLNLAYEYTSTAFNAYADEPPSMSLLQAVVLTTFAELIKGFEPERGDADSEPGTIQAETWVVEEQRRTWWAIWELDVFASTVRRSPTAIDWDTNETFLPVDDEFWFACTPQPSCFLERDPEMRWKSLQVSKNLSPKAWFIAINSIMRNAQVLSNPRGGARNVAVRRDPSAPSRHPPKALKQARRSVTESTDDLSILNNSLYCFLMALPDHLRHRGGFLAFCDDPTRGRSRQLDSDIYSIHIMTQLARFMISRENLYWEVEKESPSPHQEDPQLDHLPDTTEGERRWKCYLDTADGIMDIVSSSSPDHFQHLNPFLGSTIWLGAAILLVHFRLAPSKPLVNRRLIESKFDLLQAVLVKLSSWWGMSTILTDRLSLLQSGLQYPGEGNRSANTAHPHRPPQSQLQHRASFDWSITQDQSDPPLVTSEEGGTVEPSHDEPANPLDQHRILGPGDSPCTMDSSTHQKQDRNPILDQDTPSLLFEPHSRVGYDSLGMPDTIGELFSENPATSDLFKNFNMRHQMEFPDFLNDIFPTNARI</sequence>
<dbReference type="Gene3D" id="4.10.240.10">
    <property type="entry name" value="Zn(2)-C6 fungal-type DNA-binding domain"/>
    <property type="match status" value="1"/>
</dbReference>
<evidence type="ECO:0000256" key="5">
    <source>
        <dbReference type="ARBA" id="ARBA00023242"/>
    </source>
</evidence>
<feature type="compositionally biased region" description="Basic residues" evidence="6">
    <location>
        <begin position="775"/>
        <end position="784"/>
    </location>
</feature>
<dbReference type="GO" id="GO:0000981">
    <property type="term" value="F:DNA-binding transcription factor activity, RNA polymerase II-specific"/>
    <property type="evidence" value="ECO:0007669"/>
    <property type="project" value="InterPro"/>
</dbReference>
<dbReference type="SUPFAM" id="SSF54593">
    <property type="entry name" value="Glyoxalase/Bleomycin resistance protein/Dihydroxybiphenyl dioxygenase"/>
    <property type="match status" value="1"/>
</dbReference>
<dbReference type="InterPro" id="IPR037523">
    <property type="entry name" value="VOC_core"/>
</dbReference>
<feature type="domain" description="VOC" evidence="8">
    <location>
        <begin position="16"/>
        <end position="126"/>
    </location>
</feature>
<evidence type="ECO:0000256" key="1">
    <source>
        <dbReference type="ARBA" id="ARBA00004123"/>
    </source>
</evidence>
<evidence type="ECO:0000256" key="3">
    <source>
        <dbReference type="ARBA" id="ARBA00023015"/>
    </source>
</evidence>